<keyword evidence="3" id="KW-1185">Reference proteome</keyword>
<feature type="transmembrane region" description="Helical" evidence="1">
    <location>
        <begin position="48"/>
        <end position="74"/>
    </location>
</feature>
<reference evidence="2 3" key="1">
    <citation type="submission" date="2016-04" db="EMBL/GenBank/DDBJ databases">
        <title>Complete Genome Sequence of Halotalea alkalilenta IHB B 13600.</title>
        <authorList>
            <person name="Swarnkar M.K."/>
            <person name="Sharma A."/>
            <person name="Kaushal K."/>
            <person name="Soni R."/>
            <person name="Rana S."/>
            <person name="Singh A.K."/>
            <person name="Gulati A."/>
        </authorList>
    </citation>
    <scope>NUCLEOTIDE SEQUENCE [LARGE SCALE GENOMIC DNA]</scope>
    <source>
        <strain evidence="2 3">IHB B 13600</strain>
    </source>
</reference>
<evidence type="ECO:0008006" key="4">
    <source>
        <dbReference type="Google" id="ProtNLM"/>
    </source>
</evidence>
<dbReference type="STRING" id="376489.A5892_15025"/>
<dbReference type="EMBL" id="CP015243">
    <property type="protein sequence ID" value="ANF58619.1"/>
    <property type="molecule type" value="Genomic_DNA"/>
</dbReference>
<evidence type="ECO:0000313" key="2">
    <source>
        <dbReference type="EMBL" id="ANF58619.1"/>
    </source>
</evidence>
<evidence type="ECO:0000256" key="1">
    <source>
        <dbReference type="SAM" id="Phobius"/>
    </source>
</evidence>
<gene>
    <name evidence="2" type="ORF">A5892_15025</name>
</gene>
<keyword evidence="1" id="KW-1133">Transmembrane helix</keyword>
<dbReference type="AlphaFoldDB" id="A0A172YH81"/>
<evidence type="ECO:0000313" key="3">
    <source>
        <dbReference type="Proteomes" id="UP000077875"/>
    </source>
</evidence>
<keyword evidence="1" id="KW-0472">Membrane</keyword>
<keyword evidence="1" id="KW-0812">Transmembrane</keyword>
<dbReference type="Proteomes" id="UP000077875">
    <property type="component" value="Chromosome"/>
</dbReference>
<feature type="transmembrane region" description="Helical" evidence="1">
    <location>
        <begin position="80"/>
        <end position="99"/>
    </location>
</feature>
<protein>
    <recommendedName>
        <fullName evidence="4">Phage holin family protein</fullName>
    </recommendedName>
</protein>
<organism evidence="2 3">
    <name type="scientific">Halotalea alkalilenta</name>
    <dbReference type="NCBI Taxonomy" id="376489"/>
    <lineage>
        <taxon>Bacteria</taxon>
        <taxon>Pseudomonadati</taxon>
        <taxon>Pseudomonadota</taxon>
        <taxon>Gammaproteobacteria</taxon>
        <taxon>Oceanospirillales</taxon>
        <taxon>Halomonadaceae</taxon>
        <taxon>Halotalea</taxon>
    </lineage>
</organism>
<accession>A0A172YH81</accession>
<dbReference type="Pfam" id="PF07332">
    <property type="entry name" value="Phage_holin_3_6"/>
    <property type="match status" value="1"/>
</dbReference>
<dbReference type="KEGG" id="haa:A5892_15025"/>
<sequence length="145" mass="16065">MGQGRSGPAAGLFNAGRRLLGTLLSAGETRLRLVIVELQEERDRFFSLLLMAFTALLLATFGIGMLMLWVVVYFWDTHRLLAIGGAAGILLLLALLLALRVKAVASQPTLLRSTLARLSEDRDSIEEHVDEHRVGRQLDDKDARR</sequence>
<name>A0A172YH81_9GAMM</name>
<dbReference type="RefSeq" id="WP_064123481.1">
    <property type="nucleotide sequence ID" value="NZ_CP015243.1"/>
</dbReference>
<proteinExistence type="predicted"/>
<dbReference type="InterPro" id="IPR009937">
    <property type="entry name" value="Phage_holin_3_6"/>
</dbReference>